<evidence type="ECO:0000313" key="1">
    <source>
        <dbReference type="EMBL" id="KAA3930261.1"/>
    </source>
</evidence>
<dbReference type="Pfam" id="PF13151">
    <property type="entry name" value="DUF3990"/>
    <property type="match status" value="1"/>
</dbReference>
<dbReference type="STRING" id="28116.Bovatus_04432"/>
<gene>
    <name evidence="4" type="ORF">F3B98_08045</name>
    <name evidence="3" type="ORF">F3D66_08085</name>
    <name evidence="2" type="ORF">F3D71_27145</name>
    <name evidence="1" type="ORF">F3F25_05520</name>
    <name evidence="5" type="ORF">PO382_12075</name>
    <name evidence="6" type="ORF">SAMN05192582_100620</name>
</gene>
<keyword evidence="11" id="KW-1185">Reference proteome</keyword>
<evidence type="ECO:0000313" key="7">
    <source>
        <dbReference type="Proteomes" id="UP000181870"/>
    </source>
</evidence>
<dbReference type="Proteomes" id="UP000435985">
    <property type="component" value="Unassembled WGS sequence"/>
</dbReference>
<dbReference type="EMBL" id="VWLB01000006">
    <property type="protein sequence ID" value="KAA3930261.1"/>
    <property type="molecule type" value="Genomic_DNA"/>
</dbReference>
<reference evidence="6 7" key="1">
    <citation type="submission" date="2016-10" db="EMBL/GenBank/DDBJ databases">
        <authorList>
            <person name="de Groot N.N."/>
        </authorList>
    </citation>
    <scope>NUCLEOTIDE SEQUENCE [LARGE SCALE GENOMIC DNA]</scope>
    <source>
        <strain evidence="6 7">NLAE-zl-C57</strain>
    </source>
</reference>
<dbReference type="Proteomes" id="UP000181870">
    <property type="component" value="Unassembled WGS sequence"/>
</dbReference>
<dbReference type="AlphaFoldDB" id="A0A139L662"/>
<evidence type="ECO:0000313" key="2">
    <source>
        <dbReference type="EMBL" id="KAA3936811.1"/>
    </source>
</evidence>
<proteinExistence type="predicted"/>
<dbReference type="EMBL" id="VWLE01000667">
    <property type="protein sequence ID" value="KAA3936811.1"/>
    <property type="molecule type" value="Genomic_DNA"/>
</dbReference>
<evidence type="ECO:0000313" key="4">
    <source>
        <dbReference type="EMBL" id="KAA4664984.1"/>
    </source>
</evidence>
<dbReference type="GeneID" id="69483686"/>
<dbReference type="Proteomes" id="UP000323717">
    <property type="component" value="Unassembled WGS sequence"/>
</dbReference>
<dbReference type="EMBL" id="JAQNZF010000013">
    <property type="protein sequence ID" value="MDC2742961.1"/>
    <property type="molecule type" value="Genomic_DNA"/>
</dbReference>
<dbReference type="EMBL" id="FNDO01000006">
    <property type="protein sequence ID" value="SDH45303.1"/>
    <property type="molecule type" value="Genomic_DNA"/>
</dbReference>
<protein>
    <submittedName>
        <fullName evidence="4">DUF3990 domain-containing protein</fullName>
    </submittedName>
</protein>
<accession>A0A139L662</accession>
<evidence type="ECO:0000313" key="3">
    <source>
        <dbReference type="EMBL" id="KAA4100660.1"/>
    </source>
</evidence>
<dbReference type="EMBL" id="VWFO01000007">
    <property type="protein sequence ID" value="KAA4664984.1"/>
    <property type="molecule type" value="Genomic_DNA"/>
</dbReference>
<evidence type="ECO:0000313" key="8">
    <source>
        <dbReference type="Proteomes" id="UP000323717"/>
    </source>
</evidence>
<dbReference type="RefSeq" id="WP_004308501.1">
    <property type="nucleotide sequence ID" value="NZ_CAAKNR010000149.1"/>
</dbReference>
<evidence type="ECO:0000313" key="9">
    <source>
        <dbReference type="Proteomes" id="UP000365824"/>
    </source>
</evidence>
<organism evidence="4 10">
    <name type="scientific">Bacteroides ovatus</name>
    <dbReference type="NCBI Taxonomy" id="28116"/>
    <lineage>
        <taxon>Bacteria</taxon>
        <taxon>Pseudomonadati</taxon>
        <taxon>Bacteroidota</taxon>
        <taxon>Bacteroidia</taxon>
        <taxon>Bacteroidales</taxon>
        <taxon>Bacteroidaceae</taxon>
        <taxon>Bacteroides</taxon>
    </lineage>
</organism>
<evidence type="ECO:0000313" key="5">
    <source>
        <dbReference type="EMBL" id="MDC2742961.1"/>
    </source>
</evidence>
<evidence type="ECO:0000313" key="11">
    <source>
        <dbReference type="Proteomes" id="UP000473905"/>
    </source>
</evidence>
<dbReference type="Proteomes" id="UP000473905">
    <property type="component" value="Unassembled WGS sequence"/>
</dbReference>
<sequence length="174" mass="19942">MKITLYHGSTLSIEHPLAKVGRADLDFGRGFYLTSLRSQAEQWAARVQLLRASTTAWINVYEFDMDAAIKAGFKLLRFDAYDQHWLNFIVASRNGKQPWKDYDIIEGGVANDRVIDTIEDYLNDIITIEQALGQLVYAQPNHQICLLNQQLIDTYLHFDNSFPLDTMDRKGGNK</sequence>
<reference evidence="8 9" key="2">
    <citation type="journal article" date="2019" name="Nat. Med.">
        <title>A library of human gut bacterial isolates paired with longitudinal multiomics data enables mechanistic microbiome research.</title>
        <authorList>
            <person name="Poyet M."/>
            <person name="Groussin M."/>
            <person name="Gibbons S.M."/>
            <person name="Avila-Pacheco J."/>
            <person name="Jiang X."/>
            <person name="Kearney S.M."/>
            <person name="Perrotta A.R."/>
            <person name="Berdy B."/>
            <person name="Zhao S."/>
            <person name="Lieberman T.D."/>
            <person name="Swanson P.K."/>
            <person name="Smith M."/>
            <person name="Roesemann S."/>
            <person name="Alexander J.E."/>
            <person name="Rich S.A."/>
            <person name="Livny J."/>
            <person name="Vlamakis H."/>
            <person name="Clish C."/>
            <person name="Bullock K."/>
            <person name="Deik A."/>
            <person name="Scott J."/>
            <person name="Pierce K.A."/>
            <person name="Xavier R.J."/>
            <person name="Alm E.J."/>
        </authorList>
    </citation>
    <scope>NUCLEOTIDE SEQUENCE [LARGE SCALE GENOMIC DNA]</scope>
    <source>
        <strain evidence="3 11">BIOML-A134</strain>
        <strain evidence="4 10">BIOML-A14</strain>
        <strain evidence="1 9">BIOML-A160</strain>
        <strain evidence="2 8">BIOML-A163</strain>
    </source>
</reference>
<dbReference type="PATRIC" id="fig|28116.10.peg.2354"/>
<reference evidence="5" key="3">
    <citation type="submission" date="2022-10" db="EMBL/GenBank/DDBJ databases">
        <title>Human gut microbiome strain richness.</title>
        <authorList>
            <person name="Chen-Liaw A."/>
        </authorList>
    </citation>
    <scope>NUCLEOTIDE SEQUENCE</scope>
    <source>
        <strain evidence="5">BSD2780120875st1_E1_BSD2780120875_150330</strain>
    </source>
</reference>
<evidence type="ECO:0000313" key="10">
    <source>
        <dbReference type="Proteomes" id="UP000435985"/>
    </source>
</evidence>
<dbReference type="Proteomes" id="UP000365824">
    <property type="component" value="Unassembled WGS sequence"/>
</dbReference>
<evidence type="ECO:0000313" key="6">
    <source>
        <dbReference type="EMBL" id="SDH45303.1"/>
    </source>
</evidence>
<dbReference type="InterPro" id="IPR025051">
    <property type="entry name" value="DUF3990"/>
</dbReference>
<dbReference type="EMBL" id="VWKB01000010">
    <property type="protein sequence ID" value="KAA4100660.1"/>
    <property type="molecule type" value="Genomic_DNA"/>
</dbReference>
<name>A0A139L662_BACOV</name>
<dbReference type="Proteomes" id="UP001219389">
    <property type="component" value="Unassembled WGS sequence"/>
</dbReference>